<proteinExistence type="predicted"/>
<dbReference type="InterPro" id="IPR050301">
    <property type="entry name" value="NTE"/>
</dbReference>
<organism evidence="6 7">
    <name type="scientific">Salinisphaera orenii MK-B5</name>
    <dbReference type="NCBI Taxonomy" id="856730"/>
    <lineage>
        <taxon>Bacteria</taxon>
        <taxon>Pseudomonadati</taxon>
        <taxon>Pseudomonadota</taxon>
        <taxon>Gammaproteobacteria</taxon>
        <taxon>Salinisphaerales</taxon>
        <taxon>Salinisphaeraceae</taxon>
        <taxon>Salinisphaera</taxon>
    </lineage>
</organism>
<dbReference type="SUPFAM" id="SSF52151">
    <property type="entry name" value="FabD/lysophospholipase-like"/>
    <property type="match status" value="1"/>
</dbReference>
<dbReference type="InterPro" id="IPR016035">
    <property type="entry name" value="Acyl_Trfase/lysoPLipase"/>
</dbReference>
<dbReference type="GO" id="GO:0016042">
    <property type="term" value="P:lipid catabolic process"/>
    <property type="evidence" value="ECO:0007669"/>
    <property type="project" value="UniProtKB-UniRule"/>
</dbReference>
<evidence type="ECO:0000313" key="7">
    <source>
        <dbReference type="Proteomes" id="UP000283993"/>
    </source>
</evidence>
<dbReference type="EMBL" id="AYKH01000024">
    <property type="protein sequence ID" value="ROO26021.1"/>
    <property type="molecule type" value="Genomic_DNA"/>
</dbReference>
<keyword evidence="7" id="KW-1185">Reference proteome</keyword>
<comment type="caution">
    <text evidence="4">Lacks conserved residue(s) required for the propagation of feature annotation.</text>
</comment>
<evidence type="ECO:0000259" key="5">
    <source>
        <dbReference type="PROSITE" id="PS51635"/>
    </source>
</evidence>
<dbReference type="PANTHER" id="PTHR14226:SF57">
    <property type="entry name" value="BLR7027 PROTEIN"/>
    <property type="match status" value="1"/>
</dbReference>
<evidence type="ECO:0000256" key="2">
    <source>
        <dbReference type="ARBA" id="ARBA00022963"/>
    </source>
</evidence>
<sequence length="420" mass="43989">MSRTATRLAMRPPNMTALALTAGGSRGAYQAGVLQRIGEIPSLAEGPAPFDIITGASAGAINGAALAGYSARLQYGTARLAELWAGLTADRVYRTGLSAMARNALRFAGDAALGRMLGGGRVQALLDAAPLRELLARELPLAGIGQAVAQRRLYALAVTATGYHSGKSYTFIQGRPGHPLWEKSRRIALPATIGVDHVCASAAIPLVFPPVALATGNASAWFGDGAMRLTNPLSPAIRLGAKRVLAIGIRCPDSARALTDAEFAHASASAACLPPRPPLAQICGTFLNALFLDHLDADIDHLERMNDLVAAYGRGADAGPPKHTVAEPMRVVHPLVISPSEDLAVIAADLADRIPASVRFLLETLGTPDARSADLASYLLFDPAYTRALIDIGYRDANARIDEIEAFLRGETADAAAVAR</sequence>
<accession>A0A423PKD7</accession>
<evidence type="ECO:0000313" key="6">
    <source>
        <dbReference type="EMBL" id="ROO26021.1"/>
    </source>
</evidence>
<feature type="short sequence motif" description="DGA/G" evidence="4">
    <location>
        <begin position="224"/>
        <end position="226"/>
    </location>
</feature>
<dbReference type="RefSeq" id="WP_123631584.1">
    <property type="nucleotide sequence ID" value="NZ_AYKH01000024.1"/>
</dbReference>
<dbReference type="Pfam" id="PF01734">
    <property type="entry name" value="Patatin"/>
    <property type="match status" value="1"/>
</dbReference>
<keyword evidence="2 4" id="KW-0442">Lipid degradation</keyword>
<feature type="short sequence motif" description="GXSXG" evidence="4">
    <location>
        <begin position="55"/>
        <end position="59"/>
    </location>
</feature>
<feature type="active site" description="Proton acceptor" evidence="4">
    <location>
        <position position="224"/>
    </location>
</feature>
<evidence type="ECO:0000256" key="3">
    <source>
        <dbReference type="ARBA" id="ARBA00023098"/>
    </source>
</evidence>
<dbReference type="Gene3D" id="3.40.1090.10">
    <property type="entry name" value="Cytosolic phospholipase A2 catalytic domain"/>
    <property type="match status" value="1"/>
</dbReference>
<protein>
    <submittedName>
        <fullName evidence="6">Patatin</fullName>
    </submittedName>
</protein>
<dbReference type="GO" id="GO:0016787">
    <property type="term" value="F:hydrolase activity"/>
    <property type="evidence" value="ECO:0007669"/>
    <property type="project" value="UniProtKB-UniRule"/>
</dbReference>
<dbReference type="InterPro" id="IPR002641">
    <property type="entry name" value="PNPLA_dom"/>
</dbReference>
<evidence type="ECO:0000256" key="1">
    <source>
        <dbReference type="ARBA" id="ARBA00022801"/>
    </source>
</evidence>
<comment type="caution">
    <text evidence="6">The sequence shown here is derived from an EMBL/GenBank/DDBJ whole genome shotgun (WGS) entry which is preliminary data.</text>
</comment>
<evidence type="ECO:0000256" key="4">
    <source>
        <dbReference type="PROSITE-ProRule" id="PRU01161"/>
    </source>
</evidence>
<dbReference type="Proteomes" id="UP000283993">
    <property type="component" value="Unassembled WGS sequence"/>
</dbReference>
<gene>
    <name evidence="6" type="ORF">SAOR_11590</name>
</gene>
<dbReference type="PANTHER" id="PTHR14226">
    <property type="entry name" value="NEUROPATHY TARGET ESTERASE/SWISS CHEESE D.MELANOGASTER"/>
    <property type="match status" value="1"/>
</dbReference>
<feature type="domain" description="PNPLA" evidence="5">
    <location>
        <begin position="18"/>
        <end position="237"/>
    </location>
</feature>
<keyword evidence="1 4" id="KW-0378">Hydrolase</keyword>
<name>A0A423PKD7_9GAMM</name>
<keyword evidence="3 4" id="KW-0443">Lipid metabolism</keyword>
<dbReference type="PROSITE" id="PS51635">
    <property type="entry name" value="PNPLA"/>
    <property type="match status" value="1"/>
</dbReference>
<dbReference type="AlphaFoldDB" id="A0A423PKD7"/>
<feature type="active site" description="Nucleophile" evidence="4">
    <location>
        <position position="57"/>
    </location>
</feature>
<reference evidence="6 7" key="1">
    <citation type="submission" date="2013-10" db="EMBL/GenBank/DDBJ databases">
        <title>Salinisphaera orenii MK-B5 Genome Sequencing.</title>
        <authorList>
            <person name="Lai Q."/>
            <person name="Li C."/>
            <person name="Shao Z."/>
        </authorList>
    </citation>
    <scope>NUCLEOTIDE SEQUENCE [LARGE SCALE GENOMIC DNA]</scope>
    <source>
        <strain evidence="6 7">MK-B5</strain>
    </source>
</reference>